<gene>
    <name evidence="3" type="ORF">BC793_15214</name>
</gene>
<dbReference type="InterPro" id="IPR044624">
    <property type="entry name" value="Mbb1-like"/>
</dbReference>
<dbReference type="EMBL" id="QGGR01000052">
    <property type="protein sequence ID" value="PWK27739.1"/>
    <property type="molecule type" value="Genomic_DNA"/>
</dbReference>
<dbReference type="GO" id="GO:0006397">
    <property type="term" value="P:mRNA processing"/>
    <property type="evidence" value="ECO:0007669"/>
    <property type="project" value="InterPro"/>
</dbReference>
<evidence type="ECO:0000256" key="2">
    <source>
        <dbReference type="SAM" id="SignalP"/>
    </source>
</evidence>
<keyword evidence="1" id="KW-0812">Transmembrane</keyword>
<keyword evidence="4" id="KW-1185">Reference proteome</keyword>
<comment type="caution">
    <text evidence="3">The sequence shown here is derived from an EMBL/GenBank/DDBJ whole genome shotgun (WGS) entry which is preliminary data.</text>
</comment>
<name>A0A316ECN9_9ACTN</name>
<dbReference type="Proteomes" id="UP000245697">
    <property type="component" value="Unassembled WGS sequence"/>
</dbReference>
<dbReference type="AlphaFoldDB" id="A0A316ECN9"/>
<dbReference type="OrthoDB" id="4202450at2"/>
<feature type="chain" id="PRO_5016306820" evidence="2">
    <location>
        <begin position="21"/>
        <end position="893"/>
    </location>
</feature>
<dbReference type="InterPro" id="IPR006597">
    <property type="entry name" value="Sel1-like"/>
</dbReference>
<dbReference type="PANTHER" id="PTHR44917:SF1">
    <property type="entry name" value="PROTEIN HIGH CHLOROPHYLL FLUORESCENT 107"/>
    <property type="match status" value="1"/>
</dbReference>
<accession>A0A316ECN9</accession>
<dbReference type="GO" id="GO:0003729">
    <property type="term" value="F:mRNA binding"/>
    <property type="evidence" value="ECO:0007669"/>
    <property type="project" value="InterPro"/>
</dbReference>
<dbReference type="InterPro" id="IPR011990">
    <property type="entry name" value="TPR-like_helical_dom_sf"/>
</dbReference>
<feature type="transmembrane region" description="Helical" evidence="1">
    <location>
        <begin position="36"/>
        <end position="53"/>
    </location>
</feature>
<reference evidence="3 4" key="1">
    <citation type="submission" date="2018-05" db="EMBL/GenBank/DDBJ databases">
        <title>Genomic Encyclopedia of Archaeal and Bacterial Type Strains, Phase II (KMG-II): from individual species to whole genera.</title>
        <authorList>
            <person name="Goeker M."/>
        </authorList>
    </citation>
    <scope>NUCLEOTIDE SEQUENCE [LARGE SCALE GENOMIC DNA]</scope>
    <source>
        <strain evidence="3 4">DSM 45184</strain>
    </source>
</reference>
<protein>
    <submittedName>
        <fullName evidence="3">TPR repeat protein</fullName>
    </submittedName>
</protein>
<proteinExistence type="predicted"/>
<keyword evidence="2" id="KW-0732">Signal</keyword>
<organism evidence="3 4">
    <name type="scientific">Actinoplanes xinjiangensis</name>
    <dbReference type="NCBI Taxonomy" id="512350"/>
    <lineage>
        <taxon>Bacteria</taxon>
        <taxon>Bacillati</taxon>
        <taxon>Actinomycetota</taxon>
        <taxon>Actinomycetes</taxon>
        <taxon>Micromonosporales</taxon>
        <taxon>Micromonosporaceae</taxon>
        <taxon>Actinoplanes</taxon>
    </lineage>
</organism>
<dbReference type="Gene3D" id="1.25.40.10">
    <property type="entry name" value="Tetratricopeptide repeat domain"/>
    <property type="match status" value="3"/>
</dbReference>
<dbReference type="GO" id="GO:0006417">
    <property type="term" value="P:regulation of translation"/>
    <property type="evidence" value="ECO:0007669"/>
    <property type="project" value="TreeGrafter"/>
</dbReference>
<keyword evidence="1" id="KW-1133">Transmembrane helix</keyword>
<keyword evidence="1" id="KW-0472">Membrane</keyword>
<evidence type="ECO:0000313" key="4">
    <source>
        <dbReference type="Proteomes" id="UP000245697"/>
    </source>
</evidence>
<dbReference type="Pfam" id="PF13432">
    <property type="entry name" value="TPR_16"/>
    <property type="match status" value="2"/>
</dbReference>
<dbReference type="SUPFAM" id="SSF48452">
    <property type="entry name" value="TPR-like"/>
    <property type="match status" value="1"/>
</dbReference>
<dbReference type="SUPFAM" id="SSF81901">
    <property type="entry name" value="HCP-like"/>
    <property type="match status" value="2"/>
</dbReference>
<sequence>MNRSWAAWLAGLLVATSAVATGVAVNQAYDNGRLSWPWLVGALLAAIASGYLARRTSPGGHRLRLRAAGARGRPPLLADVTAEQLGVHAGDTPYVSRDVDDRLRQMMHDDHRLVLVHGERLAGASRTAWEAARDALAGHLVLAYLHEPASSLRQLIEQAARDLRGHRGVLWLDGLSALQMSQWDQSLLRDLPDGLRLVATAETAVLSGEFLPPAAQLLLVRTDTTVEVGALSAEERARVLAEPSLAHVRPVVERSTPVLMGRLAGSLGHIERALRVGGEKSFYRIALVRLVTDWQRIGMPRRCDLTAVRDLYGPYLGDLLQDRQSDRFPVLRFRDARRWAQAETADRPRLVDLVRVTGGVSHVPHPLISVVAGEECAGWQPVEALWQYAARVLSDKDRLQVGLLAFDREDYAHASQMLSSPESVPIPAAVAVELAKWLAARGDTTAARRFFRSAIEAGDADYTPLAATKLGVLELRAGDTAAARHWFTLVIGSRHPLLSPLATVRLAETERADGAVEAARRLLTTVAETEPGILPETAMQWVGSVRYLEDEPESRPPDVDEVPVDGAHSSVLVRSLAATNLAHLEQEQGNTQEARHWLTVAADAGHPSIAPRAMYDYAALLRKDGDMQTARDWYVRAVNTGHRRIAAEASYSLAKLEAQESNPEQARRWFRHCIGGEQPDLRALSYYDWAHLENSLGNLEDTRQLYQKAADTDYRPTSLSAALNLGMLEFGQERDDAARLWLNKAAVANSGETSDKAKALLGDLEWRGGNIHGARHWFTEYLKSGRSTSRAPVLFNLGEIERMRNDLGAAERCFTEAAADDNADLAALSMYKLGVVARDQGKFADAQKWWERVIATGHLTYSPRATEALVDLADLPVSWNGSGEPAGGTTGPA</sequence>
<evidence type="ECO:0000313" key="3">
    <source>
        <dbReference type="EMBL" id="PWK27739.1"/>
    </source>
</evidence>
<dbReference type="GO" id="GO:0003727">
    <property type="term" value="F:single-stranded RNA binding"/>
    <property type="evidence" value="ECO:0007669"/>
    <property type="project" value="TreeGrafter"/>
</dbReference>
<evidence type="ECO:0000256" key="1">
    <source>
        <dbReference type="SAM" id="Phobius"/>
    </source>
</evidence>
<dbReference type="RefSeq" id="WP_109603196.1">
    <property type="nucleotide sequence ID" value="NZ_BONA01000116.1"/>
</dbReference>
<dbReference type="SMART" id="SM00671">
    <property type="entry name" value="SEL1"/>
    <property type="match status" value="5"/>
</dbReference>
<dbReference type="PANTHER" id="PTHR44917">
    <property type="entry name" value="PROTEIN HIGH CHLOROPHYLL FLUORESCENT 107"/>
    <property type="match status" value="1"/>
</dbReference>
<feature type="signal peptide" evidence="2">
    <location>
        <begin position="1"/>
        <end position="20"/>
    </location>
</feature>